<dbReference type="PROSITE" id="PS51257">
    <property type="entry name" value="PROKAR_LIPOPROTEIN"/>
    <property type="match status" value="1"/>
</dbReference>
<dbReference type="Pfam" id="PF14302">
    <property type="entry name" value="DUF4377"/>
    <property type="match status" value="1"/>
</dbReference>
<feature type="domain" description="DUF4377" evidence="1">
    <location>
        <begin position="71"/>
        <end position="126"/>
    </location>
</feature>
<reference evidence="2" key="1">
    <citation type="submission" date="2019-08" db="EMBL/GenBank/DDBJ databases">
        <authorList>
            <person name="Kucharzyk K."/>
            <person name="Murdoch R.W."/>
            <person name="Higgins S."/>
            <person name="Loffler F."/>
        </authorList>
    </citation>
    <scope>NUCLEOTIDE SEQUENCE</scope>
</reference>
<dbReference type="InterPro" id="IPR025485">
    <property type="entry name" value="DUF4377"/>
</dbReference>
<dbReference type="EMBL" id="VSSQ01003881">
    <property type="protein sequence ID" value="MPM22769.1"/>
    <property type="molecule type" value="Genomic_DNA"/>
</dbReference>
<dbReference type="AlphaFoldDB" id="A0A644Y344"/>
<gene>
    <name evidence="2" type="ORF">SDC9_69227</name>
</gene>
<sequence>MKENTYYSIESKMLFGCLAILLVVSIFLISGCDKDDNIGSSRTEIIIVAPKLELSGTLPPTNNKVNVVVATKENSDKKYYLHIGRIEGFEYSEGYEYKLKVLITTIKNPPMDGHLETFKLLEIISKTKQSE</sequence>
<proteinExistence type="predicted"/>
<protein>
    <recommendedName>
        <fullName evidence="1">DUF4377 domain-containing protein</fullName>
    </recommendedName>
</protein>
<organism evidence="2">
    <name type="scientific">bioreactor metagenome</name>
    <dbReference type="NCBI Taxonomy" id="1076179"/>
    <lineage>
        <taxon>unclassified sequences</taxon>
        <taxon>metagenomes</taxon>
        <taxon>ecological metagenomes</taxon>
    </lineage>
</organism>
<evidence type="ECO:0000259" key="1">
    <source>
        <dbReference type="Pfam" id="PF14302"/>
    </source>
</evidence>
<name>A0A644Y344_9ZZZZ</name>
<comment type="caution">
    <text evidence="2">The sequence shown here is derived from an EMBL/GenBank/DDBJ whole genome shotgun (WGS) entry which is preliminary data.</text>
</comment>
<evidence type="ECO:0000313" key="2">
    <source>
        <dbReference type="EMBL" id="MPM22769.1"/>
    </source>
</evidence>
<accession>A0A644Y344</accession>